<dbReference type="Proteomes" id="UP000693981">
    <property type="component" value="Unassembled WGS sequence"/>
</dbReference>
<sequence length="926" mass="103799">MWRRLALRSAAAVAHGASSVRRVDAAHPSIRLSRRLQSPSQLSVEKRRFASISDVGNAPKSSDYVMVRGIPLRELSSRSWDDLTEEFGSKEMAKTRQTLPMTWKVLSGDEKVAPDIVKEFFSVARHYGLFKLQWEIFSYMETHYLNQVTYEMYGQVFNYLMTKKEPEKMRAIYERAMAQHDPERGRVAPEIVFRFGICAAITLDDYAEMQSLMRKMVASGVEPSGEIVTRVMVARAKHGDTKAVLATAAKLDPQDDRKWHEADVNRVILSLGSSGEPDAAFDFYRRTQSRLSSHTVMALMHVCHGNARPKHALAILANRRRFGLKMLPEQYPRLLEIIEELGIAGAPAFEMALMLTEMKENGVYFGTRVHAVIARNQQHLQGTRFMATVLDSNTSDGPAVVKDAAQIRVKDVDIPLVRELLDARKFAQAAAIVDAYMKPVYDETTSDKIQGSQDKEAMIVPDWLADMAVEVYTQNHEVDKVQSLVQGFKFVRGNFRNALTRTVGLFGGTGKMRNKRIAYDAFLAMQFQGFAIYRVRDALARFDDYEDPHSTLELLEQLAAEIATALLANDNAKMGYDARGRPVDFMSALGKSGVLHFDPRRAIRDVFRILVRTKQLDKVVAALDHLQSYGIPVRTVDYENIFAAMVKVNTVNVVFSPEDFMVIWRDMTHRGVAPSKTVLRLTTPTLCSNAETNDADERKNRQRSIVEGYHQAALDRHDNYVLPVSCFSTLLSAAAESGSVDDVLAIYSGAVKSLGASMNQRNLTPVEHSEMMETWTKVKMEKVAVEGRTSDAMRLLRKVPLPSYDTAVSVLRASYRELKHGQDVGGPLAMFREYGYELKVSDAQRLMHAAKAANSLEACLQVVQLCDDTWSNTEKALASKEQVVCDWIALSDQAGNDAIASSLRHCLKNWSECAEQEQMNSNGTEG</sequence>
<reference evidence="1" key="1">
    <citation type="submission" date="2021-02" db="EMBL/GenBank/DDBJ databases">
        <authorList>
            <person name="Palmer J.M."/>
        </authorList>
    </citation>
    <scope>NUCLEOTIDE SEQUENCE</scope>
    <source>
        <strain evidence="1">SCRP23</strain>
    </source>
</reference>
<gene>
    <name evidence="1" type="ORF">PHYBOEH_007909</name>
</gene>
<keyword evidence="2" id="KW-1185">Reference proteome</keyword>
<name>A0A8T1W312_9STRA</name>
<dbReference type="EMBL" id="JAGDFL010000448">
    <property type="protein sequence ID" value="KAG7388272.1"/>
    <property type="molecule type" value="Genomic_DNA"/>
</dbReference>
<proteinExistence type="predicted"/>
<dbReference type="AlphaFoldDB" id="A0A8T1W312"/>
<evidence type="ECO:0000313" key="2">
    <source>
        <dbReference type="Proteomes" id="UP000693981"/>
    </source>
</evidence>
<organism evidence="1 2">
    <name type="scientific">Phytophthora boehmeriae</name>
    <dbReference type="NCBI Taxonomy" id="109152"/>
    <lineage>
        <taxon>Eukaryota</taxon>
        <taxon>Sar</taxon>
        <taxon>Stramenopiles</taxon>
        <taxon>Oomycota</taxon>
        <taxon>Peronosporomycetes</taxon>
        <taxon>Peronosporales</taxon>
        <taxon>Peronosporaceae</taxon>
        <taxon>Phytophthora</taxon>
    </lineage>
</organism>
<evidence type="ECO:0000313" key="1">
    <source>
        <dbReference type="EMBL" id="KAG7388272.1"/>
    </source>
</evidence>
<accession>A0A8T1W312</accession>
<protein>
    <submittedName>
        <fullName evidence="1">Uncharacterized protein</fullName>
    </submittedName>
</protein>
<comment type="caution">
    <text evidence="1">The sequence shown here is derived from an EMBL/GenBank/DDBJ whole genome shotgun (WGS) entry which is preliminary data.</text>
</comment>
<dbReference type="OrthoDB" id="185373at2759"/>